<dbReference type="EMBL" id="JAKIKU010000004">
    <property type="protein sequence ID" value="MCL1045460.1"/>
    <property type="molecule type" value="Genomic_DNA"/>
</dbReference>
<accession>A0ABT0KNM6</accession>
<evidence type="ECO:0000313" key="11">
    <source>
        <dbReference type="Proteomes" id="UP001202134"/>
    </source>
</evidence>
<evidence type="ECO:0000259" key="9">
    <source>
        <dbReference type="PROSITE" id="PS50929"/>
    </source>
</evidence>
<feature type="domain" description="ABC transporter" evidence="8">
    <location>
        <begin position="354"/>
        <end position="587"/>
    </location>
</feature>
<organism evidence="10 11">
    <name type="scientific">Shewanella electrodiphila</name>
    <dbReference type="NCBI Taxonomy" id="934143"/>
    <lineage>
        <taxon>Bacteria</taxon>
        <taxon>Pseudomonadati</taxon>
        <taxon>Pseudomonadota</taxon>
        <taxon>Gammaproteobacteria</taxon>
        <taxon>Alteromonadales</taxon>
        <taxon>Shewanellaceae</taxon>
        <taxon>Shewanella</taxon>
    </lineage>
</organism>
<dbReference type="Pfam" id="PF00664">
    <property type="entry name" value="ABC_membrane"/>
    <property type="match status" value="1"/>
</dbReference>
<comment type="caution">
    <text evidence="10">The sequence shown here is derived from an EMBL/GenBank/DDBJ whole genome shotgun (WGS) entry which is preliminary data.</text>
</comment>
<keyword evidence="11" id="KW-1185">Reference proteome</keyword>
<dbReference type="PANTHER" id="PTHR24221:SF632">
    <property type="entry name" value="ATP-DEPENDENT LIPID A-CORE FLIPPASE"/>
    <property type="match status" value="1"/>
</dbReference>
<feature type="transmembrane region" description="Helical" evidence="7">
    <location>
        <begin position="175"/>
        <end position="194"/>
    </location>
</feature>
<comment type="subcellular location">
    <subcellularLocation>
        <location evidence="1">Cell membrane</location>
        <topology evidence="1">Multi-pass membrane protein</topology>
    </subcellularLocation>
</comment>
<reference evidence="10 11" key="1">
    <citation type="submission" date="2022-01" db="EMBL/GenBank/DDBJ databases">
        <title>Whole genome-based taxonomy of the Shewanellaceae.</title>
        <authorList>
            <person name="Martin-Rodriguez A.J."/>
        </authorList>
    </citation>
    <scope>NUCLEOTIDE SEQUENCE [LARGE SCALE GENOMIC DNA]</scope>
    <source>
        <strain evidence="10 11">DSM 24955</strain>
    </source>
</reference>
<evidence type="ECO:0000256" key="7">
    <source>
        <dbReference type="SAM" id="Phobius"/>
    </source>
</evidence>
<evidence type="ECO:0000256" key="6">
    <source>
        <dbReference type="ARBA" id="ARBA00023136"/>
    </source>
</evidence>
<keyword evidence="3" id="KW-0547">Nucleotide-binding</keyword>
<dbReference type="GO" id="GO:0005524">
    <property type="term" value="F:ATP binding"/>
    <property type="evidence" value="ECO:0007669"/>
    <property type="project" value="UniProtKB-KW"/>
</dbReference>
<dbReference type="Gene3D" id="1.20.1560.10">
    <property type="entry name" value="ABC transporter type 1, transmembrane domain"/>
    <property type="match status" value="1"/>
</dbReference>
<evidence type="ECO:0000259" key="8">
    <source>
        <dbReference type="PROSITE" id="PS50893"/>
    </source>
</evidence>
<dbReference type="CDD" id="cd18582">
    <property type="entry name" value="ABC_6TM_ATM1_ABCB7"/>
    <property type="match status" value="1"/>
</dbReference>
<dbReference type="SUPFAM" id="SSF52540">
    <property type="entry name" value="P-loop containing nucleoside triphosphate hydrolases"/>
    <property type="match status" value="1"/>
</dbReference>
<proteinExistence type="predicted"/>
<dbReference type="PROSITE" id="PS50929">
    <property type="entry name" value="ABC_TM1F"/>
    <property type="match status" value="1"/>
</dbReference>
<dbReference type="SUPFAM" id="SSF90123">
    <property type="entry name" value="ABC transporter transmembrane region"/>
    <property type="match status" value="1"/>
</dbReference>
<dbReference type="SMART" id="SM00382">
    <property type="entry name" value="AAA"/>
    <property type="match status" value="1"/>
</dbReference>
<evidence type="ECO:0000256" key="1">
    <source>
        <dbReference type="ARBA" id="ARBA00004651"/>
    </source>
</evidence>
<evidence type="ECO:0000256" key="5">
    <source>
        <dbReference type="ARBA" id="ARBA00022989"/>
    </source>
</evidence>
<dbReference type="InterPro" id="IPR003593">
    <property type="entry name" value="AAA+_ATPase"/>
</dbReference>
<dbReference type="Pfam" id="PF00005">
    <property type="entry name" value="ABC_tran"/>
    <property type="match status" value="1"/>
</dbReference>
<dbReference type="RefSeq" id="WP_248955513.1">
    <property type="nucleotide sequence ID" value="NZ_JAKIKU010000004.1"/>
</dbReference>
<keyword evidence="2 7" id="KW-0812">Transmembrane</keyword>
<evidence type="ECO:0000256" key="4">
    <source>
        <dbReference type="ARBA" id="ARBA00022840"/>
    </source>
</evidence>
<evidence type="ECO:0000256" key="3">
    <source>
        <dbReference type="ARBA" id="ARBA00022741"/>
    </source>
</evidence>
<keyword evidence="4 10" id="KW-0067">ATP-binding</keyword>
<dbReference type="InterPro" id="IPR003439">
    <property type="entry name" value="ABC_transporter-like_ATP-bd"/>
</dbReference>
<keyword evidence="6 7" id="KW-0472">Membrane</keyword>
<keyword evidence="5 7" id="KW-1133">Transmembrane helix</keyword>
<dbReference type="InterPro" id="IPR036640">
    <property type="entry name" value="ABC1_TM_sf"/>
</dbReference>
<dbReference type="PROSITE" id="PS50893">
    <property type="entry name" value="ABC_TRANSPORTER_2"/>
    <property type="match status" value="1"/>
</dbReference>
<evidence type="ECO:0000256" key="2">
    <source>
        <dbReference type="ARBA" id="ARBA00022692"/>
    </source>
</evidence>
<protein>
    <submittedName>
        <fullName evidence="10">ABC transporter ATP-binding protein/permease</fullName>
    </submittedName>
</protein>
<feature type="transmembrane region" description="Helical" evidence="7">
    <location>
        <begin position="66"/>
        <end position="90"/>
    </location>
</feature>
<dbReference type="InterPro" id="IPR039421">
    <property type="entry name" value="Type_1_exporter"/>
</dbReference>
<sequence length="595" mass="66170">MRPSAYFDGPVGKLNWKVVRLLWPYLFEFKGRIFLAMLCLVIAKLASVGLPFILKDLVDSLDGQKTAAIVAVPVALVIAYGSVRFLNVIIGEIRDTLFGRVTERAIRRLGLAVFEHLHRLDLDFHLDRRTGGLSRDIERGTSGISFLMRFMVFNIVPTLLEITLVIIIFFFNYGIGFALITLIAVVAYIGYSIVATEWRTGFVRDAANADSLSNTRAVDSLLNYETVKYFNNERYESERYDSALDQWEVAKRKNRLSLFALNAGQALIIAVAMTSMMWLAASEVTAGNMTLGDFVLINAFMMQLFIPLNFLGFVYREIRGALANIERMFGLLDKVPSIQDTAGASELVPTKGELRFNNICFNYDERPILNEVSFTVPAGQKVAVVGESGAGKSTLIKLLFRFYDVDSGSVTIDGKDIKQLTQQALRQSIAIVPQDTVLFNDTIYNNILYGRPSASDEELKEAVKLANLSDFIESLPNQWQTKVGERGLKLSGGEKQRVSIARAILKSAPILVFDEATSSLDSKSEQAILTALKVAEKGHTSLVVAHRLSTIIDADKIVVLSQGKIAEQGTHQQLLLQNGVYAKLWRIQNEQTITL</sequence>
<dbReference type="InterPro" id="IPR017871">
    <property type="entry name" value="ABC_transporter-like_CS"/>
</dbReference>
<dbReference type="Proteomes" id="UP001202134">
    <property type="component" value="Unassembled WGS sequence"/>
</dbReference>
<dbReference type="InterPro" id="IPR011527">
    <property type="entry name" value="ABC1_TM_dom"/>
</dbReference>
<gene>
    <name evidence="10" type="ORF">L2737_08990</name>
</gene>
<dbReference type="PANTHER" id="PTHR24221">
    <property type="entry name" value="ATP-BINDING CASSETTE SUB-FAMILY B"/>
    <property type="match status" value="1"/>
</dbReference>
<dbReference type="InterPro" id="IPR027417">
    <property type="entry name" value="P-loop_NTPase"/>
</dbReference>
<feature type="transmembrane region" description="Helical" evidence="7">
    <location>
        <begin position="259"/>
        <end position="282"/>
    </location>
</feature>
<feature type="domain" description="ABC transmembrane type-1" evidence="9">
    <location>
        <begin position="34"/>
        <end position="320"/>
    </location>
</feature>
<dbReference type="PROSITE" id="PS00211">
    <property type="entry name" value="ABC_TRANSPORTER_1"/>
    <property type="match status" value="1"/>
</dbReference>
<evidence type="ECO:0000313" key="10">
    <source>
        <dbReference type="EMBL" id="MCL1045460.1"/>
    </source>
</evidence>
<feature type="transmembrane region" description="Helical" evidence="7">
    <location>
        <begin position="294"/>
        <end position="315"/>
    </location>
</feature>
<feature type="transmembrane region" description="Helical" evidence="7">
    <location>
        <begin position="146"/>
        <end position="169"/>
    </location>
</feature>
<feature type="transmembrane region" description="Helical" evidence="7">
    <location>
        <begin position="33"/>
        <end position="54"/>
    </location>
</feature>
<name>A0ABT0KNM6_9GAMM</name>
<dbReference type="Gene3D" id="3.40.50.300">
    <property type="entry name" value="P-loop containing nucleotide triphosphate hydrolases"/>
    <property type="match status" value="1"/>
</dbReference>